<evidence type="ECO:0000256" key="1">
    <source>
        <dbReference type="SAM" id="Coils"/>
    </source>
</evidence>
<evidence type="ECO:0000256" key="2">
    <source>
        <dbReference type="SAM" id="MobiDB-lite"/>
    </source>
</evidence>
<dbReference type="eggNOG" id="ENOG502SAN2">
    <property type="taxonomic scope" value="Eukaryota"/>
</dbReference>
<gene>
    <name evidence="3" type="ORF">UCRPA7_4805</name>
</gene>
<feature type="compositionally biased region" description="Low complexity" evidence="2">
    <location>
        <begin position="44"/>
        <end position="57"/>
    </location>
</feature>
<dbReference type="KEGG" id="tmn:UCRPA7_4805"/>
<feature type="region of interest" description="Disordered" evidence="2">
    <location>
        <begin position="1"/>
        <end position="98"/>
    </location>
</feature>
<dbReference type="HOGENOM" id="CLU_116414_1_0_1"/>
<keyword evidence="4" id="KW-1185">Reference proteome</keyword>
<feature type="coiled-coil region" evidence="1">
    <location>
        <begin position="114"/>
        <end position="148"/>
    </location>
</feature>
<evidence type="ECO:0000313" key="4">
    <source>
        <dbReference type="Proteomes" id="UP000014074"/>
    </source>
</evidence>
<proteinExistence type="predicted"/>
<sequence length="171" mass="19464">MPFFSRHTEPEEEAVPVETHRPIEEERPKRGLFGSMRRDPSPTPTTSTNSTRFTSSTYHTTPTNDHSSGLFRRSTDAGSSRRSGLLHKFGNGSEEMDPSIVQARERVLSAEAAEREADRVLDIARREVREARDQVRKLELEAKEEARRAKIKQFHAKEVSKRGKALGRHDV</sequence>
<feature type="compositionally biased region" description="Polar residues" evidence="2">
    <location>
        <begin position="58"/>
        <end position="67"/>
    </location>
</feature>
<evidence type="ECO:0000313" key="3">
    <source>
        <dbReference type="EMBL" id="EON99631.1"/>
    </source>
</evidence>
<name>R8BJZ1_PHAM7</name>
<organism evidence="3 4">
    <name type="scientific">Phaeoacremonium minimum (strain UCR-PA7)</name>
    <name type="common">Esca disease fungus</name>
    <name type="synonym">Togninia minima</name>
    <dbReference type="NCBI Taxonomy" id="1286976"/>
    <lineage>
        <taxon>Eukaryota</taxon>
        <taxon>Fungi</taxon>
        <taxon>Dikarya</taxon>
        <taxon>Ascomycota</taxon>
        <taxon>Pezizomycotina</taxon>
        <taxon>Sordariomycetes</taxon>
        <taxon>Sordariomycetidae</taxon>
        <taxon>Togniniales</taxon>
        <taxon>Togniniaceae</taxon>
        <taxon>Phaeoacremonium</taxon>
    </lineage>
</organism>
<dbReference type="RefSeq" id="XP_007915547.1">
    <property type="nucleotide sequence ID" value="XM_007917356.1"/>
</dbReference>
<feature type="compositionally biased region" description="Basic and acidic residues" evidence="2">
    <location>
        <begin position="18"/>
        <end position="29"/>
    </location>
</feature>
<dbReference type="Proteomes" id="UP000014074">
    <property type="component" value="Unassembled WGS sequence"/>
</dbReference>
<dbReference type="GeneID" id="19325294"/>
<dbReference type="EMBL" id="KB933141">
    <property type="protein sequence ID" value="EON99631.1"/>
    <property type="molecule type" value="Genomic_DNA"/>
</dbReference>
<dbReference type="OrthoDB" id="3211582at2759"/>
<protein>
    <submittedName>
        <fullName evidence="3">Uncharacterized protein</fullName>
    </submittedName>
</protein>
<reference evidence="4" key="1">
    <citation type="journal article" date="2013" name="Genome Announc.">
        <title>Draft genome sequence of the ascomycete Phaeoacremonium aleophilum strain UCR-PA7, a causal agent of the esca disease complex in grapevines.</title>
        <authorList>
            <person name="Blanco-Ulate B."/>
            <person name="Rolshausen P."/>
            <person name="Cantu D."/>
        </authorList>
    </citation>
    <scope>NUCLEOTIDE SEQUENCE [LARGE SCALE GENOMIC DNA]</scope>
    <source>
        <strain evidence="4">UCR-PA7</strain>
    </source>
</reference>
<keyword evidence="1" id="KW-0175">Coiled coil</keyword>
<accession>R8BJZ1</accession>
<dbReference type="AlphaFoldDB" id="R8BJZ1"/>